<sequence length="61" mass="6772">MIFPLVAAILIPEYAKSSNAGQLTSLNIDKVGFIVVCLIALAFLIKEWTMLALYSWLSQNK</sequence>
<feature type="transmembrane region" description="Helical" evidence="1">
    <location>
        <begin position="31"/>
        <end position="57"/>
    </location>
</feature>
<proteinExistence type="predicted"/>
<comment type="caution">
    <text evidence="2">The sequence shown here is derived from an EMBL/GenBank/DDBJ whole genome shotgun (WGS) entry which is preliminary data.</text>
</comment>
<reference evidence="2 3" key="1">
    <citation type="journal article" date="2015" name="Genome Announc.">
        <title>Expanding the biotechnology potential of lactobacilli through comparative genomics of 213 strains and associated genera.</title>
        <authorList>
            <person name="Sun Z."/>
            <person name="Harris H.M."/>
            <person name="McCann A."/>
            <person name="Guo C."/>
            <person name="Argimon S."/>
            <person name="Zhang W."/>
            <person name="Yang X."/>
            <person name="Jeffery I.B."/>
            <person name="Cooney J.C."/>
            <person name="Kagawa T.F."/>
            <person name="Liu W."/>
            <person name="Song Y."/>
            <person name="Salvetti E."/>
            <person name="Wrobel A."/>
            <person name="Rasinkangas P."/>
            <person name="Parkhill J."/>
            <person name="Rea M.C."/>
            <person name="O'Sullivan O."/>
            <person name="Ritari J."/>
            <person name="Douillard F.P."/>
            <person name="Paul Ross R."/>
            <person name="Yang R."/>
            <person name="Briner A.E."/>
            <person name="Felis G.E."/>
            <person name="de Vos W.M."/>
            <person name="Barrangou R."/>
            <person name="Klaenhammer T.R."/>
            <person name="Caufield P.W."/>
            <person name="Cui Y."/>
            <person name="Zhang H."/>
            <person name="O'Toole P.W."/>
        </authorList>
    </citation>
    <scope>NUCLEOTIDE SEQUENCE [LARGE SCALE GENOMIC DNA]</scope>
    <source>
        <strain evidence="2 3">DSM 15814</strain>
    </source>
</reference>
<evidence type="ECO:0000256" key="1">
    <source>
        <dbReference type="SAM" id="Phobius"/>
    </source>
</evidence>
<keyword evidence="1" id="KW-1133">Transmembrane helix</keyword>
<evidence type="ECO:0000313" key="2">
    <source>
        <dbReference type="EMBL" id="KRL57242.1"/>
    </source>
</evidence>
<keyword evidence="1" id="KW-0472">Membrane</keyword>
<name>A0A0R1RSL4_9LACO</name>
<organism evidence="2 3">
    <name type="scientific">Furfurilactobacillus rossiae DSM 15814</name>
    <dbReference type="NCBI Taxonomy" id="1114972"/>
    <lineage>
        <taxon>Bacteria</taxon>
        <taxon>Bacillati</taxon>
        <taxon>Bacillota</taxon>
        <taxon>Bacilli</taxon>
        <taxon>Lactobacillales</taxon>
        <taxon>Lactobacillaceae</taxon>
        <taxon>Furfurilactobacillus</taxon>
    </lineage>
</organism>
<dbReference type="AlphaFoldDB" id="A0A0R1RSL4"/>
<accession>A0A0R1RSL4</accession>
<dbReference type="EMBL" id="AZFF01000001">
    <property type="protein sequence ID" value="KRL57242.1"/>
    <property type="molecule type" value="Genomic_DNA"/>
</dbReference>
<keyword evidence="3" id="KW-1185">Reference proteome</keyword>
<gene>
    <name evidence="2" type="ORF">FD35_GL000252</name>
</gene>
<dbReference type="PATRIC" id="fig|1114972.6.peg.251"/>
<dbReference type="STRING" id="1114972.FD35_GL000252"/>
<keyword evidence="1" id="KW-0812">Transmembrane</keyword>
<evidence type="ECO:0000313" key="3">
    <source>
        <dbReference type="Proteomes" id="UP000051999"/>
    </source>
</evidence>
<dbReference type="Proteomes" id="UP000051999">
    <property type="component" value="Unassembled WGS sequence"/>
</dbReference>
<protein>
    <submittedName>
        <fullName evidence="2">Uncharacterized protein</fullName>
    </submittedName>
</protein>